<keyword evidence="4 11" id="KW-1133">Transmembrane helix</keyword>
<dbReference type="SMART" id="SM01381">
    <property type="entry name" value="7TM_GPCR_Srsx"/>
    <property type="match status" value="1"/>
</dbReference>
<dbReference type="PROSITE" id="PS50262">
    <property type="entry name" value="G_PROTEIN_RECEP_F1_2"/>
    <property type="match status" value="1"/>
</dbReference>
<evidence type="ECO:0000256" key="4">
    <source>
        <dbReference type="ARBA" id="ARBA00022989"/>
    </source>
</evidence>
<proteinExistence type="predicted"/>
<evidence type="ECO:0000259" key="12">
    <source>
        <dbReference type="PROSITE" id="PS50262"/>
    </source>
</evidence>
<keyword evidence="9" id="KW-0807">Transducer</keyword>
<keyword evidence="6 11" id="KW-0472">Membrane</keyword>
<evidence type="ECO:0000256" key="7">
    <source>
        <dbReference type="ARBA" id="ARBA00023170"/>
    </source>
</evidence>
<dbReference type="InterPro" id="IPR017452">
    <property type="entry name" value="GPCR_Rhodpsn_7TM"/>
</dbReference>
<feature type="transmembrane region" description="Helical" evidence="11">
    <location>
        <begin position="527"/>
        <end position="553"/>
    </location>
</feature>
<keyword evidence="14" id="KW-1185">Reference proteome</keyword>
<feature type="transmembrane region" description="Helical" evidence="11">
    <location>
        <begin position="20"/>
        <end position="45"/>
    </location>
</feature>
<feature type="domain" description="G-protein coupled receptors family 1 profile" evidence="12">
    <location>
        <begin position="35"/>
        <end position="470"/>
    </location>
</feature>
<dbReference type="SUPFAM" id="SSF81321">
    <property type="entry name" value="Family A G protein-coupled receptor-like"/>
    <property type="match status" value="1"/>
</dbReference>
<organism evidence="13 14">
    <name type="scientific">Batillaria attramentaria</name>
    <dbReference type="NCBI Taxonomy" id="370345"/>
    <lineage>
        <taxon>Eukaryota</taxon>
        <taxon>Metazoa</taxon>
        <taxon>Spiralia</taxon>
        <taxon>Lophotrochozoa</taxon>
        <taxon>Mollusca</taxon>
        <taxon>Gastropoda</taxon>
        <taxon>Caenogastropoda</taxon>
        <taxon>Sorbeoconcha</taxon>
        <taxon>Cerithioidea</taxon>
        <taxon>Batillariidae</taxon>
        <taxon>Batillaria</taxon>
    </lineage>
</organism>
<feature type="transmembrane region" description="Helical" evidence="11">
    <location>
        <begin position="184"/>
        <end position="205"/>
    </location>
</feature>
<feature type="non-terminal residue" evidence="13">
    <location>
        <position position="571"/>
    </location>
</feature>
<dbReference type="Proteomes" id="UP001519460">
    <property type="component" value="Unassembled WGS sequence"/>
</dbReference>
<comment type="subcellular location">
    <subcellularLocation>
        <location evidence="1">Cell membrane</location>
        <topology evidence="1">Multi-pass membrane protein</topology>
    </subcellularLocation>
</comment>
<dbReference type="Pfam" id="PF00001">
    <property type="entry name" value="7tm_1"/>
    <property type="match status" value="1"/>
</dbReference>
<evidence type="ECO:0000256" key="1">
    <source>
        <dbReference type="ARBA" id="ARBA00004651"/>
    </source>
</evidence>
<dbReference type="InterPro" id="IPR000276">
    <property type="entry name" value="GPCR_Rhodpsn"/>
</dbReference>
<keyword evidence="5" id="KW-0297">G-protein coupled receptor</keyword>
<protein>
    <recommendedName>
        <fullName evidence="12">G-protein coupled receptors family 1 profile domain-containing protein</fullName>
    </recommendedName>
</protein>
<evidence type="ECO:0000256" key="8">
    <source>
        <dbReference type="ARBA" id="ARBA00023180"/>
    </source>
</evidence>
<evidence type="ECO:0000256" key="11">
    <source>
        <dbReference type="SAM" id="Phobius"/>
    </source>
</evidence>
<dbReference type="Gene3D" id="1.20.1070.10">
    <property type="entry name" value="Rhodopsin 7-helix transmembrane proteins"/>
    <property type="match status" value="2"/>
</dbReference>
<keyword evidence="2" id="KW-1003">Cell membrane</keyword>
<dbReference type="PRINTS" id="PR00237">
    <property type="entry name" value="GPCRRHODOPSN"/>
</dbReference>
<feature type="transmembrane region" description="Helical" evidence="11">
    <location>
        <begin position="418"/>
        <end position="441"/>
    </location>
</feature>
<accession>A0ABD0J8D3</accession>
<evidence type="ECO:0000256" key="5">
    <source>
        <dbReference type="ARBA" id="ARBA00023040"/>
    </source>
</evidence>
<evidence type="ECO:0000256" key="3">
    <source>
        <dbReference type="ARBA" id="ARBA00022692"/>
    </source>
</evidence>
<sequence>METPNTTSDVREDSPAIGYALFVIHILLAVFLLFCNTLTVAAVCLTPDLRTLTNMFVANLAIADLLMGLATIIQCFLFLPETRKFYDENIYVCILFYYVAPFTSAFESQFCLLLIAFDRLVYVVYPLRHVVYLTNRSVSVSIVCSWLAAFALGGIPVYWNSYSGDADSKCVSEDVMNTTYYWKILPWTMLSAILVAIVCYVKIIIIAKRQRRRSKVEAQAYLAAGRLAESNASLAIAGLHSANPQTESNGLHIDGKRSGHPQNQVTLTNVSKIETEDEGIQHMSKKSISKSMDLSFPHETCRLEPSQRGKRASCPTSENEVNNMGALVQAQNRRYTQQSFGSTLSVTDRPLDPQRKRCFGSSSSDLDRPGGRHGSPSSSWWELDHISHRSRSRSRDSQLDVAGGGHNHHRRSHGRRSVYVFFTLNVLFAVCWIPYLTVILLGKTVDVGYAARAFLFFIASCNSGVNFVIYAWKTKEFRRAYKRLVVSHCSNVLVCEVFESTSSVYAWKNKEFQRACKRRVVCPDSTMTLLLLTAYESTCFFLSCYVIFVIYPWKSKEFRKDRLCASVILRV</sequence>
<evidence type="ECO:0000256" key="10">
    <source>
        <dbReference type="SAM" id="MobiDB-lite"/>
    </source>
</evidence>
<feature type="transmembrane region" description="Helical" evidence="11">
    <location>
        <begin position="138"/>
        <end position="159"/>
    </location>
</feature>
<feature type="transmembrane region" description="Helical" evidence="11">
    <location>
        <begin position="57"/>
        <end position="79"/>
    </location>
</feature>
<feature type="transmembrane region" description="Helical" evidence="11">
    <location>
        <begin position="453"/>
        <end position="472"/>
    </location>
</feature>
<dbReference type="GO" id="GO:0005886">
    <property type="term" value="C:plasma membrane"/>
    <property type="evidence" value="ECO:0007669"/>
    <property type="project" value="UniProtKB-SubCell"/>
</dbReference>
<evidence type="ECO:0000313" key="14">
    <source>
        <dbReference type="Proteomes" id="UP001519460"/>
    </source>
</evidence>
<evidence type="ECO:0000256" key="9">
    <source>
        <dbReference type="ARBA" id="ARBA00023224"/>
    </source>
</evidence>
<feature type="compositionally biased region" description="Basic and acidic residues" evidence="10">
    <location>
        <begin position="382"/>
        <end position="398"/>
    </location>
</feature>
<feature type="transmembrane region" description="Helical" evidence="11">
    <location>
        <begin position="94"/>
        <end position="117"/>
    </location>
</feature>
<evidence type="ECO:0000313" key="13">
    <source>
        <dbReference type="EMBL" id="KAK7465249.1"/>
    </source>
</evidence>
<keyword evidence="3 11" id="KW-0812">Transmembrane</keyword>
<dbReference type="PANTHER" id="PTHR24246">
    <property type="entry name" value="OLFACTORY RECEPTOR AND ADENOSINE RECEPTOR"/>
    <property type="match status" value="1"/>
</dbReference>
<gene>
    <name evidence="13" type="ORF">BaRGS_00037586</name>
</gene>
<reference evidence="13 14" key="1">
    <citation type="journal article" date="2023" name="Sci. Data">
        <title>Genome assembly of the Korean intertidal mud-creeper Batillaria attramentaria.</title>
        <authorList>
            <person name="Patra A.K."/>
            <person name="Ho P.T."/>
            <person name="Jun S."/>
            <person name="Lee S.J."/>
            <person name="Kim Y."/>
            <person name="Won Y.J."/>
        </authorList>
    </citation>
    <scope>NUCLEOTIDE SEQUENCE [LARGE SCALE GENOMIC DNA]</scope>
    <source>
        <strain evidence="13">Wonlab-2016</strain>
    </source>
</reference>
<dbReference type="AlphaFoldDB" id="A0ABD0J8D3"/>
<dbReference type="EMBL" id="JACVVK020000568">
    <property type="protein sequence ID" value="KAK7465249.1"/>
    <property type="molecule type" value="Genomic_DNA"/>
</dbReference>
<evidence type="ECO:0000256" key="2">
    <source>
        <dbReference type="ARBA" id="ARBA00022475"/>
    </source>
</evidence>
<dbReference type="GO" id="GO:0004930">
    <property type="term" value="F:G protein-coupled receptor activity"/>
    <property type="evidence" value="ECO:0007669"/>
    <property type="project" value="UniProtKB-KW"/>
</dbReference>
<comment type="caution">
    <text evidence="13">The sequence shown here is derived from an EMBL/GenBank/DDBJ whole genome shotgun (WGS) entry which is preliminary data.</text>
</comment>
<evidence type="ECO:0000256" key="6">
    <source>
        <dbReference type="ARBA" id="ARBA00023136"/>
    </source>
</evidence>
<keyword evidence="8" id="KW-0325">Glycoprotein</keyword>
<feature type="region of interest" description="Disordered" evidence="10">
    <location>
        <begin position="338"/>
        <end position="411"/>
    </location>
</feature>
<keyword evidence="7" id="KW-0675">Receptor</keyword>
<dbReference type="PANTHER" id="PTHR24246:SF27">
    <property type="entry name" value="ADENOSINE RECEPTOR, ISOFORM A"/>
    <property type="match status" value="1"/>
</dbReference>
<name>A0ABD0J8D3_9CAEN</name>
<dbReference type="CDD" id="cd00637">
    <property type="entry name" value="7tm_classA_rhodopsin-like"/>
    <property type="match status" value="1"/>
</dbReference>